<dbReference type="GO" id="GO:0015631">
    <property type="term" value="F:tubulin binding"/>
    <property type="evidence" value="ECO:0007669"/>
    <property type="project" value="InterPro"/>
</dbReference>
<name>A0A8H7EVS5_AGABI</name>
<organism evidence="7 8">
    <name type="scientific">Agaricus bisporus var. burnettii</name>
    <dbReference type="NCBI Taxonomy" id="192524"/>
    <lineage>
        <taxon>Eukaryota</taxon>
        <taxon>Fungi</taxon>
        <taxon>Dikarya</taxon>
        <taxon>Basidiomycota</taxon>
        <taxon>Agaricomycotina</taxon>
        <taxon>Agaricomycetes</taxon>
        <taxon>Agaricomycetidae</taxon>
        <taxon>Agaricales</taxon>
        <taxon>Agaricineae</taxon>
        <taxon>Agaricaceae</taxon>
        <taxon>Agaricus</taxon>
    </lineage>
</organism>
<evidence type="ECO:0000256" key="4">
    <source>
        <dbReference type="ARBA" id="ARBA00022990"/>
    </source>
</evidence>
<dbReference type="InterPro" id="IPR038397">
    <property type="entry name" value="TBCC_N_sf"/>
</dbReference>
<comment type="subunit">
    <text evidence="5">Supercomplex made of cofactors A to E. Cofactors A and D function by capturing and stabilizing tubulin in a quasi-native conformation. Cofactor E binds to the cofactor D-tubulin complex; interaction with cofactor C then causes the release of tubulin polypeptides that are committed to the native state.</text>
</comment>
<accession>A0A8H7EVS5</accession>
<evidence type="ECO:0000313" key="8">
    <source>
        <dbReference type="Proteomes" id="UP000629468"/>
    </source>
</evidence>
<comment type="subcellular location">
    <subcellularLocation>
        <location evidence="1">Cytoplasm</location>
    </subcellularLocation>
</comment>
<evidence type="ECO:0000256" key="3">
    <source>
        <dbReference type="ARBA" id="ARBA00022490"/>
    </source>
</evidence>
<dbReference type="GO" id="GO:0005737">
    <property type="term" value="C:cytoplasm"/>
    <property type="evidence" value="ECO:0007669"/>
    <property type="project" value="UniProtKB-SubCell"/>
</dbReference>
<dbReference type="Gene3D" id="1.20.58.1250">
    <property type="entry name" value="Tubulin Binding Cofactor C, N-terminal domain"/>
    <property type="match status" value="1"/>
</dbReference>
<sequence length="312" mass="34405">MAEATWSFSQTFTSHFQQAQSALESRIEKARAGPSSQDDLNELSHSLAKLSKDLADASGSLPSYDQKQYELQVKTLEKSIDDLRVSSLLKPKFSFKRKVVTPSTILPTIAKEPLKSIGTTDQPSSTHLILSSRSESFLTRSSLPEHSSQTNLSIFDLDHCIVDLLGKDSVLASKDDLSISALHVRNLSNCVLLLPIIEGSALLHDMSKCTIVLGCHQFRMHTSKNIDVLLSISSNPIIETCNSIRFGQYPAAFIDREQTPVVYSVQDFSHIRSTPSPHFSLLTPDDQLDLITKVLSSRKVDGVGQIKSIVPQ</sequence>
<dbReference type="GO" id="GO:0007021">
    <property type="term" value="P:tubulin complex assembly"/>
    <property type="evidence" value="ECO:0007669"/>
    <property type="project" value="TreeGrafter"/>
</dbReference>
<evidence type="ECO:0000256" key="1">
    <source>
        <dbReference type="ARBA" id="ARBA00004496"/>
    </source>
</evidence>
<dbReference type="Pfam" id="PF16752">
    <property type="entry name" value="TBCC_N"/>
    <property type="match status" value="1"/>
</dbReference>
<proteinExistence type="inferred from homology"/>
<dbReference type="AlphaFoldDB" id="A0A8H7EVS5"/>
<dbReference type="InterPro" id="IPR017901">
    <property type="entry name" value="C-CAP_CF_C-like"/>
</dbReference>
<keyword evidence="4" id="KW-0007">Acetylation</keyword>
<evidence type="ECO:0000256" key="2">
    <source>
        <dbReference type="ARBA" id="ARBA00008848"/>
    </source>
</evidence>
<gene>
    <name evidence="7" type="ORF">Agabi119p4_11007</name>
</gene>
<dbReference type="Gene3D" id="2.160.20.70">
    <property type="match status" value="1"/>
</dbReference>
<dbReference type="InterPro" id="IPR012945">
    <property type="entry name" value="Tubulin-bd_cofactor_C_dom"/>
</dbReference>
<comment type="similarity">
    <text evidence="2">Belongs to the TBCC family.</text>
</comment>
<feature type="domain" description="C-CAP/cofactor C-like" evidence="6">
    <location>
        <begin position="113"/>
        <end position="281"/>
    </location>
</feature>
<dbReference type="InterPro" id="IPR031925">
    <property type="entry name" value="TBCC_N"/>
</dbReference>
<comment type="caution">
    <text evidence="7">The sequence shown here is derived from an EMBL/GenBank/DDBJ whole genome shotgun (WGS) entry which is preliminary data.</text>
</comment>
<dbReference type="GO" id="GO:0007023">
    <property type="term" value="P:post-chaperonin tubulin folding pathway"/>
    <property type="evidence" value="ECO:0007669"/>
    <property type="project" value="InterPro"/>
</dbReference>
<reference evidence="7 8" key="1">
    <citation type="journal article" name="Sci. Rep.">
        <title>Telomere-to-telomere assembled and centromere annotated genomes of the two main subspecies of the button mushroom Agaricus bisporus reveal especially polymorphic chromosome ends.</title>
        <authorList>
            <person name="Sonnenberg A.S.M."/>
            <person name="Sedaghat-Telgerd N."/>
            <person name="Lavrijssen B."/>
            <person name="Ohm R.A."/>
            <person name="Hendrickx P.M."/>
            <person name="Scholtmeijer K."/>
            <person name="Baars J.J.P."/>
            <person name="van Peer A."/>
        </authorList>
    </citation>
    <scope>NUCLEOTIDE SEQUENCE [LARGE SCALE GENOMIC DNA]</scope>
    <source>
        <strain evidence="7 8">H119_p4</strain>
    </source>
</reference>
<evidence type="ECO:0000256" key="5">
    <source>
        <dbReference type="ARBA" id="ARBA00026055"/>
    </source>
</evidence>
<evidence type="ECO:0000259" key="6">
    <source>
        <dbReference type="PROSITE" id="PS51329"/>
    </source>
</evidence>
<dbReference type="EMBL" id="JABXXO010000015">
    <property type="protein sequence ID" value="KAF7760331.1"/>
    <property type="molecule type" value="Genomic_DNA"/>
</dbReference>
<dbReference type="PROSITE" id="PS51329">
    <property type="entry name" value="C_CAP_COFACTOR_C"/>
    <property type="match status" value="1"/>
</dbReference>
<keyword evidence="3" id="KW-0963">Cytoplasm</keyword>
<dbReference type="PANTHER" id="PTHR15139:SF0">
    <property type="entry name" value="TUBULIN-SPECIFIC CHAPERONE C"/>
    <property type="match status" value="1"/>
</dbReference>
<dbReference type="PANTHER" id="PTHR15139">
    <property type="entry name" value="TUBULIN FOLDING COFACTOR C"/>
    <property type="match status" value="1"/>
</dbReference>
<dbReference type="InterPro" id="IPR016098">
    <property type="entry name" value="CAP/MinC_C"/>
</dbReference>
<dbReference type="InterPro" id="IPR027684">
    <property type="entry name" value="TBCC"/>
</dbReference>
<dbReference type="Pfam" id="PF07986">
    <property type="entry name" value="TBCC"/>
    <property type="match status" value="1"/>
</dbReference>
<evidence type="ECO:0000313" key="7">
    <source>
        <dbReference type="EMBL" id="KAF7760331.1"/>
    </source>
</evidence>
<protein>
    <recommendedName>
        <fullName evidence="6">C-CAP/cofactor C-like domain-containing protein</fullName>
    </recommendedName>
</protein>
<dbReference type="Proteomes" id="UP000629468">
    <property type="component" value="Unassembled WGS sequence"/>
</dbReference>